<protein>
    <submittedName>
        <fullName evidence="2">Uncharacterized protein</fullName>
    </submittedName>
</protein>
<feature type="compositionally biased region" description="Low complexity" evidence="1">
    <location>
        <begin position="101"/>
        <end position="113"/>
    </location>
</feature>
<keyword evidence="3" id="KW-1185">Reference proteome</keyword>
<feature type="compositionally biased region" description="Polar residues" evidence="1">
    <location>
        <begin position="193"/>
        <end position="209"/>
    </location>
</feature>
<organism evidence="2 3">
    <name type="scientific">Sporisorium graminicola</name>
    <dbReference type="NCBI Taxonomy" id="280036"/>
    <lineage>
        <taxon>Eukaryota</taxon>
        <taxon>Fungi</taxon>
        <taxon>Dikarya</taxon>
        <taxon>Basidiomycota</taxon>
        <taxon>Ustilaginomycotina</taxon>
        <taxon>Ustilaginomycetes</taxon>
        <taxon>Ustilaginales</taxon>
        <taxon>Ustilaginaceae</taxon>
        <taxon>Sporisorium</taxon>
    </lineage>
</organism>
<reference evidence="2 3" key="1">
    <citation type="submission" date="2019-05" db="EMBL/GenBank/DDBJ databases">
        <title>Sporisorium graminicola CBS 10092 draft sequencing and annotation.</title>
        <authorList>
            <person name="Solano-Gonzalez S."/>
            <person name="Caddick M.X."/>
            <person name="Darby A."/>
        </authorList>
    </citation>
    <scope>NUCLEOTIDE SEQUENCE [LARGE SCALE GENOMIC DNA]</scope>
    <source>
        <strain evidence="2 3">CBS 10092</strain>
    </source>
</reference>
<feature type="region of interest" description="Disordered" evidence="1">
    <location>
        <begin position="95"/>
        <end position="126"/>
    </location>
</feature>
<proteinExistence type="predicted"/>
<dbReference type="KEGG" id="sgra:EX895_004920"/>
<feature type="region of interest" description="Disordered" evidence="1">
    <location>
        <begin position="146"/>
        <end position="209"/>
    </location>
</feature>
<dbReference type="Proteomes" id="UP000306050">
    <property type="component" value="Chromosome SGRAM_5"/>
</dbReference>
<dbReference type="AlphaFoldDB" id="A0A4U7KNP1"/>
<evidence type="ECO:0000256" key="1">
    <source>
        <dbReference type="SAM" id="MobiDB-lite"/>
    </source>
</evidence>
<gene>
    <name evidence="2" type="ORF">EX895_004920</name>
</gene>
<accession>A0A4U7KNP1</accession>
<feature type="region of interest" description="Disordered" evidence="1">
    <location>
        <begin position="42"/>
        <end position="62"/>
    </location>
</feature>
<name>A0A4U7KNP1_9BASI</name>
<comment type="caution">
    <text evidence="2">The sequence shown here is derived from an EMBL/GenBank/DDBJ whole genome shotgun (WGS) entry which is preliminary data.</text>
</comment>
<evidence type="ECO:0000313" key="3">
    <source>
        <dbReference type="Proteomes" id="UP000306050"/>
    </source>
</evidence>
<sequence>MSNLDGLQPRLDYCQRDGELSSVEMYPSSAVAQTYVPGSAAHIGTLQQPPSSSNASSYPPHCSSTIVQNPTFDSKHNAYRSAEVSFSVSVNKVSHPSYTAQPQQQHPYPHQQPNSTTSASAMETTVTSTNTATSAAMMIDDPVAASVDGGKVSTTQGQTSNNGNSDKDAEVGKQQQQQQQQQPPPPPVKEAGSEQTDGTGSNSAVRTVR</sequence>
<dbReference type="EMBL" id="SRRM01000018">
    <property type="protein sequence ID" value="TKY86095.1"/>
    <property type="molecule type" value="Genomic_DNA"/>
</dbReference>
<dbReference type="GeneID" id="40727815"/>
<dbReference type="OrthoDB" id="2556703at2759"/>
<evidence type="ECO:0000313" key="2">
    <source>
        <dbReference type="EMBL" id="TKY86095.1"/>
    </source>
</evidence>
<dbReference type="RefSeq" id="XP_029738080.1">
    <property type="nucleotide sequence ID" value="XM_029885514.1"/>
</dbReference>
<feature type="compositionally biased region" description="Low complexity" evidence="1">
    <location>
        <begin position="49"/>
        <end position="62"/>
    </location>
</feature>
<feature type="compositionally biased region" description="Polar residues" evidence="1">
    <location>
        <begin position="152"/>
        <end position="164"/>
    </location>
</feature>